<dbReference type="GO" id="GO:0000977">
    <property type="term" value="F:RNA polymerase II transcription regulatory region sequence-specific DNA binding"/>
    <property type="evidence" value="ECO:0007669"/>
    <property type="project" value="TreeGrafter"/>
</dbReference>
<dbReference type="CDD" id="cd14458">
    <property type="entry name" value="DP_DD"/>
    <property type="match status" value="1"/>
</dbReference>
<dbReference type="InterPro" id="IPR003316">
    <property type="entry name" value="E2F_WHTH_DNA-bd_dom"/>
</dbReference>
<keyword evidence="4 8" id="KW-0238">DNA-binding</keyword>
<gene>
    <name evidence="11" type="ORF">LUZ62_079110</name>
</gene>
<keyword evidence="6 8" id="KW-0539">Nucleus</keyword>
<dbReference type="GO" id="GO:0005634">
    <property type="term" value="C:nucleus"/>
    <property type="evidence" value="ECO:0007669"/>
    <property type="project" value="UniProtKB-SubCell"/>
</dbReference>
<dbReference type="InterPro" id="IPR036390">
    <property type="entry name" value="WH_DNA-bd_sf"/>
</dbReference>
<evidence type="ECO:0000256" key="3">
    <source>
        <dbReference type="ARBA" id="ARBA00023015"/>
    </source>
</evidence>
<evidence type="ECO:0000259" key="9">
    <source>
        <dbReference type="SMART" id="SM01138"/>
    </source>
</evidence>
<evidence type="ECO:0000256" key="2">
    <source>
        <dbReference type="ARBA" id="ARBA00010940"/>
    </source>
</evidence>
<dbReference type="InterPro" id="IPR038168">
    <property type="entry name" value="TF_DP_C_sf"/>
</dbReference>
<dbReference type="InterPro" id="IPR014889">
    <property type="entry name" value="Transc_factor_DP_C"/>
</dbReference>
<comment type="caution">
    <text evidence="11">The sequence shown here is derived from an EMBL/GenBank/DDBJ whole genome shotgun (WGS) entry which is preliminary data.</text>
</comment>
<dbReference type="InterPro" id="IPR037241">
    <property type="entry name" value="E2F-DP_heterodim"/>
</dbReference>
<keyword evidence="5 8" id="KW-0804">Transcription</keyword>
<dbReference type="GO" id="GO:0005667">
    <property type="term" value="C:transcription regulator complex"/>
    <property type="evidence" value="ECO:0007669"/>
    <property type="project" value="InterPro"/>
</dbReference>
<proteinExistence type="inferred from homology"/>
<dbReference type="EMBL" id="JAMFTS010000004">
    <property type="protein sequence ID" value="KAJ4768735.1"/>
    <property type="molecule type" value="Genomic_DNA"/>
</dbReference>
<evidence type="ECO:0000256" key="4">
    <source>
        <dbReference type="ARBA" id="ARBA00023125"/>
    </source>
</evidence>
<name>A0AAV8DQ72_9POAL</name>
<evidence type="ECO:0000256" key="8">
    <source>
        <dbReference type="RuleBase" id="RU003796"/>
    </source>
</evidence>
<evidence type="ECO:0000259" key="10">
    <source>
        <dbReference type="SMART" id="SM01372"/>
    </source>
</evidence>
<keyword evidence="3 8" id="KW-0805">Transcription regulation</keyword>
<organism evidence="11 12">
    <name type="scientific">Rhynchospora pubera</name>
    <dbReference type="NCBI Taxonomy" id="906938"/>
    <lineage>
        <taxon>Eukaryota</taxon>
        <taxon>Viridiplantae</taxon>
        <taxon>Streptophyta</taxon>
        <taxon>Embryophyta</taxon>
        <taxon>Tracheophyta</taxon>
        <taxon>Spermatophyta</taxon>
        <taxon>Magnoliopsida</taxon>
        <taxon>Liliopsida</taxon>
        <taxon>Poales</taxon>
        <taxon>Cyperaceae</taxon>
        <taxon>Cyperoideae</taxon>
        <taxon>Rhynchosporeae</taxon>
        <taxon>Rhynchospora</taxon>
    </lineage>
</organism>
<comment type="similarity">
    <text evidence="2 8">Belongs to the E2F/DP family.</text>
</comment>
<dbReference type="Proteomes" id="UP001140206">
    <property type="component" value="Chromosome 4"/>
</dbReference>
<dbReference type="SUPFAM" id="SSF46785">
    <property type="entry name" value="Winged helix' DNA-binding domain"/>
    <property type="match status" value="1"/>
</dbReference>
<comment type="subcellular location">
    <subcellularLocation>
        <location evidence="1 8">Nucleus</location>
    </subcellularLocation>
</comment>
<dbReference type="Gene3D" id="1.20.140.80">
    <property type="entry name" value="Transcription factor DP"/>
    <property type="match status" value="1"/>
</dbReference>
<dbReference type="AlphaFoldDB" id="A0AAV8DQ72"/>
<evidence type="ECO:0000256" key="7">
    <source>
        <dbReference type="ARBA" id="ARBA00023306"/>
    </source>
</evidence>
<dbReference type="InterPro" id="IPR036388">
    <property type="entry name" value="WH-like_DNA-bd_sf"/>
</dbReference>
<evidence type="ECO:0000313" key="12">
    <source>
        <dbReference type="Proteomes" id="UP001140206"/>
    </source>
</evidence>
<evidence type="ECO:0000256" key="5">
    <source>
        <dbReference type="ARBA" id="ARBA00023163"/>
    </source>
</evidence>
<dbReference type="Gene3D" id="1.10.10.10">
    <property type="entry name" value="Winged helix-like DNA-binding domain superfamily/Winged helix DNA-binding domain"/>
    <property type="match status" value="1"/>
</dbReference>
<feature type="domain" description="Transcription factor DP C-terminal" evidence="9">
    <location>
        <begin position="146"/>
        <end position="267"/>
    </location>
</feature>
<keyword evidence="7" id="KW-0131">Cell cycle</keyword>
<evidence type="ECO:0000256" key="6">
    <source>
        <dbReference type="ARBA" id="ARBA00023242"/>
    </source>
</evidence>
<feature type="domain" description="E2F/DP family winged-helix DNA-binding" evidence="10">
    <location>
        <begin position="59"/>
        <end position="139"/>
    </location>
</feature>
<keyword evidence="12" id="KW-1185">Reference proteome</keyword>
<dbReference type="SMART" id="SM01372">
    <property type="entry name" value="E2F_TDP"/>
    <property type="match status" value="1"/>
</dbReference>
<dbReference type="GO" id="GO:0000981">
    <property type="term" value="F:DNA-binding transcription factor activity, RNA polymerase II-specific"/>
    <property type="evidence" value="ECO:0007669"/>
    <property type="project" value="TreeGrafter"/>
</dbReference>
<evidence type="ECO:0000313" key="11">
    <source>
        <dbReference type="EMBL" id="KAJ4768735.1"/>
    </source>
</evidence>
<dbReference type="PANTHER" id="PTHR12548">
    <property type="entry name" value="TRANSCRIPTION FACTOR DP"/>
    <property type="match status" value="1"/>
</dbReference>
<dbReference type="SUPFAM" id="SSF144074">
    <property type="entry name" value="E2F-DP heterodimerization region"/>
    <property type="match status" value="1"/>
</dbReference>
<evidence type="ECO:0000256" key="1">
    <source>
        <dbReference type="ARBA" id="ARBA00004123"/>
    </source>
</evidence>
<dbReference type="SMART" id="SM01138">
    <property type="entry name" value="DP"/>
    <property type="match status" value="1"/>
</dbReference>
<dbReference type="Pfam" id="PF08781">
    <property type="entry name" value="DP"/>
    <property type="match status" value="1"/>
</dbReference>
<sequence length="275" mass="31090">MAAFTQEEKKMFSSSEVCGEAVVPASDSAPQVSSFPIQEDHQFQVSQGGADKKKKVQRIFGWGLRRFSTLVCEKVEAKGRTSYNEVTDEILSDIKHLGSGSQQIEFDEKNLRRRIYDAFNVLDSIGVIARDKKEVWWLGFPHAKSEYVQRLQKHRKELLSRIQKKVNFLQEIEDQYLDLRNLALRNQKSGLTGVSSGVALPFLLIKTSPMATVEVDISDDSRLVHFEFNGTPFTMHDDASVLKAMRFKAEGRTEKVNQIILDGSYSGPPLMNEAT</sequence>
<dbReference type="InterPro" id="IPR015648">
    <property type="entry name" value="Transcrpt_fac_DP"/>
</dbReference>
<accession>A0AAV8DQ72</accession>
<reference evidence="11" key="1">
    <citation type="submission" date="2022-08" db="EMBL/GenBank/DDBJ databases">
        <authorList>
            <person name="Marques A."/>
        </authorList>
    </citation>
    <scope>NUCLEOTIDE SEQUENCE</scope>
    <source>
        <strain evidence="11">RhyPub2mFocal</strain>
        <tissue evidence="11">Leaves</tissue>
    </source>
</reference>
<dbReference type="PANTHER" id="PTHR12548:SF19">
    <property type="entry name" value="TRANSCRIPTION FACTOR-LIKE PROTEIN DPA"/>
    <property type="match status" value="1"/>
</dbReference>
<dbReference type="Pfam" id="PF02319">
    <property type="entry name" value="WHD_E2F_TDP"/>
    <property type="match status" value="1"/>
</dbReference>
<protein>
    <submittedName>
        <fullName evidence="11">Transcription factor DP</fullName>
    </submittedName>
</protein>
<dbReference type="GO" id="GO:0051726">
    <property type="term" value="P:regulation of cell cycle"/>
    <property type="evidence" value="ECO:0007669"/>
    <property type="project" value="InterPro"/>
</dbReference>